<feature type="domain" description="Ribbon-helix-helix protein CopG" evidence="1">
    <location>
        <begin position="2"/>
        <end position="35"/>
    </location>
</feature>
<organism evidence="2 3">
    <name type="scientific">Methanothrix soehngenii</name>
    <name type="common">Methanosaeta concilii</name>
    <dbReference type="NCBI Taxonomy" id="2223"/>
    <lineage>
        <taxon>Archaea</taxon>
        <taxon>Methanobacteriati</taxon>
        <taxon>Methanobacteriota</taxon>
        <taxon>Stenosarchaea group</taxon>
        <taxon>Methanomicrobia</taxon>
        <taxon>Methanotrichales</taxon>
        <taxon>Methanotrichaceae</taxon>
        <taxon>Methanothrix</taxon>
    </lineage>
</organism>
<dbReference type="Pfam" id="PF01402">
    <property type="entry name" value="RHH_1"/>
    <property type="match status" value="1"/>
</dbReference>
<gene>
    <name evidence="2" type="ORF">GX426_06540</name>
</gene>
<name>A0A7K4AID7_METSH</name>
<evidence type="ECO:0000259" key="1">
    <source>
        <dbReference type="Pfam" id="PF01402"/>
    </source>
</evidence>
<sequence length="71" mass="7973">MKQLSVLVEDDVLEAIEKRILASGRSKSDVVRDLLIIGLKKPPTSAYRDLVMDAIAAHEKRFHATEKTEEP</sequence>
<dbReference type="Proteomes" id="UP000544742">
    <property type="component" value="Unassembled WGS sequence"/>
</dbReference>
<protein>
    <submittedName>
        <fullName evidence="2">Ribbon-helix-helix protein, CopG family</fullName>
    </submittedName>
</protein>
<comment type="caution">
    <text evidence="2">The sequence shown here is derived from an EMBL/GenBank/DDBJ whole genome shotgun (WGS) entry which is preliminary data.</text>
</comment>
<dbReference type="EMBL" id="JAAYUN010000106">
    <property type="protein sequence ID" value="NLJ22750.1"/>
    <property type="molecule type" value="Genomic_DNA"/>
</dbReference>
<evidence type="ECO:0000313" key="2">
    <source>
        <dbReference type="EMBL" id="NLJ22750.1"/>
    </source>
</evidence>
<evidence type="ECO:0000313" key="3">
    <source>
        <dbReference type="Proteomes" id="UP000544742"/>
    </source>
</evidence>
<dbReference type="GO" id="GO:0006355">
    <property type="term" value="P:regulation of DNA-templated transcription"/>
    <property type="evidence" value="ECO:0007669"/>
    <property type="project" value="InterPro"/>
</dbReference>
<accession>A0A7K4AID7</accession>
<reference evidence="2 3" key="1">
    <citation type="journal article" date="2020" name="Biotechnol. Biofuels">
        <title>New insights from the biogas microbiome by comprehensive genome-resolved metagenomics of nearly 1600 species originating from multiple anaerobic digesters.</title>
        <authorList>
            <person name="Campanaro S."/>
            <person name="Treu L."/>
            <person name="Rodriguez-R L.M."/>
            <person name="Kovalovszki A."/>
            <person name="Ziels R.M."/>
            <person name="Maus I."/>
            <person name="Zhu X."/>
            <person name="Kougias P.G."/>
            <person name="Basile A."/>
            <person name="Luo G."/>
            <person name="Schluter A."/>
            <person name="Konstantinidis K.T."/>
            <person name="Angelidaki I."/>
        </authorList>
    </citation>
    <scope>NUCLEOTIDE SEQUENCE [LARGE SCALE GENOMIC DNA]</scope>
    <source>
        <strain evidence="2">AS27yjCOA_157</strain>
    </source>
</reference>
<dbReference type="InterPro" id="IPR002145">
    <property type="entry name" value="CopG"/>
</dbReference>
<dbReference type="RefSeq" id="WP_157863808.1">
    <property type="nucleotide sequence ID" value="NZ_CAJYDL010000001.1"/>
</dbReference>
<dbReference type="AlphaFoldDB" id="A0A7K4AID7"/>
<proteinExistence type="predicted"/>